<dbReference type="EMBL" id="JAKNGE010000029">
    <property type="protein sequence ID" value="MCG4747888.1"/>
    <property type="molecule type" value="Genomic_DNA"/>
</dbReference>
<evidence type="ECO:0000313" key="2">
    <source>
        <dbReference type="EMBL" id="MCG4747888.1"/>
    </source>
</evidence>
<dbReference type="AlphaFoldDB" id="A0AAW5BX25"/>
<organism evidence="2 3">
    <name type="scientific">Enterocloster aldenensis</name>
    <dbReference type="NCBI Taxonomy" id="358742"/>
    <lineage>
        <taxon>Bacteria</taxon>
        <taxon>Bacillati</taxon>
        <taxon>Bacillota</taxon>
        <taxon>Clostridia</taxon>
        <taxon>Lachnospirales</taxon>
        <taxon>Lachnospiraceae</taxon>
        <taxon>Enterocloster</taxon>
    </lineage>
</organism>
<keyword evidence="1" id="KW-0812">Transmembrane</keyword>
<proteinExistence type="predicted"/>
<reference evidence="2" key="1">
    <citation type="submission" date="2022-01" db="EMBL/GenBank/DDBJ databases">
        <title>Collection of gut derived symbiotic bacterial strains cultured from healthy donors.</title>
        <authorList>
            <person name="Lin H."/>
            <person name="Kohout C."/>
            <person name="Waligurski E."/>
            <person name="Pamer E.G."/>
        </authorList>
    </citation>
    <scope>NUCLEOTIDE SEQUENCE</scope>
    <source>
        <strain evidence="2">DFI.6.55</strain>
    </source>
</reference>
<dbReference type="RefSeq" id="WP_329829811.1">
    <property type="nucleotide sequence ID" value="NZ_JAWQDI010000022.1"/>
</dbReference>
<evidence type="ECO:0000256" key="1">
    <source>
        <dbReference type="SAM" id="Phobius"/>
    </source>
</evidence>
<sequence>MTAFFNREHSERINILLLAGLCIIAVSLLFQAALPVFEPVRLGWQTENAGFVFILILGGGLWFETIKAYADRSVLAENLSLMKKQFSFQEANYQLITNNFEEIRQMRHNLRHHLNVIKELTARCQYEELEHYIMDRPPPPVKTRR</sequence>
<keyword evidence="1" id="KW-0472">Membrane</keyword>
<name>A0AAW5BX25_9FIRM</name>
<evidence type="ECO:0000313" key="3">
    <source>
        <dbReference type="Proteomes" id="UP001299608"/>
    </source>
</evidence>
<comment type="caution">
    <text evidence="2">The sequence shown here is derived from an EMBL/GenBank/DDBJ whole genome shotgun (WGS) entry which is preliminary data.</text>
</comment>
<protein>
    <submittedName>
        <fullName evidence="2">Uncharacterized protein</fullName>
    </submittedName>
</protein>
<accession>A0AAW5BX25</accession>
<feature type="transmembrane region" description="Helical" evidence="1">
    <location>
        <begin position="49"/>
        <end position="70"/>
    </location>
</feature>
<feature type="transmembrane region" description="Helical" evidence="1">
    <location>
        <begin position="15"/>
        <end position="37"/>
    </location>
</feature>
<dbReference type="Proteomes" id="UP001299608">
    <property type="component" value="Unassembled WGS sequence"/>
</dbReference>
<keyword evidence="1" id="KW-1133">Transmembrane helix</keyword>
<gene>
    <name evidence="2" type="ORF">L0N08_20905</name>
</gene>